<evidence type="ECO:0000313" key="1">
    <source>
        <dbReference type="EMBL" id="SOX56126.1"/>
    </source>
</evidence>
<reference evidence="1" key="1">
    <citation type="submission" date="2018-01" db="EMBL/GenBank/DDBJ databases">
        <authorList>
            <consortium name="Urmite Genomes"/>
        </authorList>
    </citation>
    <scope>NUCLEOTIDE SEQUENCE [LARGE SCALE GENOMIC DNA]</scope>
    <source>
        <strain evidence="1">AFP003</strain>
    </source>
</reference>
<name>A0A2K4YH55_9MYCO</name>
<dbReference type="InterPro" id="IPR036291">
    <property type="entry name" value="NAD(P)-bd_dom_sf"/>
</dbReference>
<protein>
    <submittedName>
        <fullName evidence="1">NAD(P)-dependent oxidoreductase</fullName>
    </submittedName>
</protein>
<proteinExistence type="predicted"/>
<comment type="caution">
    <text evidence="1">The sequence shown here is derived from an EMBL/GenBank/DDBJ whole genome shotgun (WGS) entry which is preliminary data.</text>
</comment>
<organism evidence="1 2">
    <name type="scientific">Mycobacterium ahvazicum</name>
    <dbReference type="NCBI Taxonomy" id="1964395"/>
    <lineage>
        <taxon>Bacteria</taxon>
        <taxon>Bacillati</taxon>
        <taxon>Actinomycetota</taxon>
        <taxon>Actinomycetes</taxon>
        <taxon>Mycobacteriales</taxon>
        <taxon>Mycobacteriaceae</taxon>
        <taxon>Mycobacterium</taxon>
        <taxon>Mycobacterium simiae complex</taxon>
    </lineage>
</organism>
<dbReference type="AlphaFoldDB" id="A0A2K4YH55"/>
<accession>A0A2K4YH55</accession>
<dbReference type="Gene3D" id="3.40.50.720">
    <property type="entry name" value="NAD(P)-binding Rossmann-like Domain"/>
    <property type="match status" value="1"/>
</dbReference>
<gene>
    <name evidence="1" type="ORF">MAAFP003_4826</name>
</gene>
<sequence length="90" mass="9669">MCAPPFPPTIRYPAATSDELVETARAVKNSGCKALVREIDIRNLADQQQLIADAIDQFGRLDVVVAWLAGDGSANISGSQVVVDRGHLKH</sequence>
<dbReference type="Proteomes" id="UP000236318">
    <property type="component" value="Unassembled WGS sequence"/>
</dbReference>
<dbReference type="EMBL" id="FXEG02000005">
    <property type="protein sequence ID" value="SOX56126.1"/>
    <property type="molecule type" value="Genomic_DNA"/>
</dbReference>
<keyword evidence="2" id="KW-1185">Reference proteome</keyword>
<evidence type="ECO:0000313" key="2">
    <source>
        <dbReference type="Proteomes" id="UP000236318"/>
    </source>
</evidence>
<dbReference type="SUPFAM" id="SSF51735">
    <property type="entry name" value="NAD(P)-binding Rossmann-fold domains"/>
    <property type="match status" value="1"/>
</dbReference>